<dbReference type="GO" id="GO:0003676">
    <property type="term" value="F:nucleic acid binding"/>
    <property type="evidence" value="ECO:0007669"/>
    <property type="project" value="InterPro"/>
</dbReference>
<dbReference type="EMBL" id="CM002290">
    <property type="protein sequence ID" value="ESW28534.1"/>
    <property type="molecule type" value="Genomic_DNA"/>
</dbReference>
<dbReference type="InterPro" id="IPR035979">
    <property type="entry name" value="RBD_domain_sf"/>
</dbReference>
<protein>
    <submittedName>
        <fullName evidence="1">Uncharacterized protein</fullName>
    </submittedName>
</protein>
<evidence type="ECO:0000313" key="2">
    <source>
        <dbReference type="Proteomes" id="UP000000226"/>
    </source>
</evidence>
<gene>
    <name evidence="1" type="ORF">PHAVU_003G294700g</name>
</gene>
<evidence type="ECO:0000313" key="1">
    <source>
        <dbReference type="EMBL" id="ESW28534.1"/>
    </source>
</evidence>
<reference evidence="2" key="1">
    <citation type="journal article" date="2014" name="Nat. Genet.">
        <title>A reference genome for common bean and genome-wide analysis of dual domestications.</title>
        <authorList>
            <person name="Schmutz J."/>
            <person name="McClean P.E."/>
            <person name="Mamidi S."/>
            <person name="Wu G.A."/>
            <person name="Cannon S.B."/>
            <person name="Grimwood J."/>
            <person name="Jenkins J."/>
            <person name="Shu S."/>
            <person name="Song Q."/>
            <person name="Chavarro C."/>
            <person name="Torres-Torres M."/>
            <person name="Geffroy V."/>
            <person name="Moghaddam S.M."/>
            <person name="Gao D."/>
            <person name="Abernathy B."/>
            <person name="Barry K."/>
            <person name="Blair M."/>
            <person name="Brick M.A."/>
            <person name="Chovatia M."/>
            <person name="Gepts P."/>
            <person name="Goodstein D.M."/>
            <person name="Gonzales M."/>
            <person name="Hellsten U."/>
            <person name="Hyten D.L."/>
            <person name="Jia G."/>
            <person name="Kelly J.D."/>
            <person name="Kudrna D."/>
            <person name="Lee R."/>
            <person name="Richard M.M."/>
            <person name="Miklas P.N."/>
            <person name="Osorno J.M."/>
            <person name="Rodrigues J."/>
            <person name="Thareau V."/>
            <person name="Urrea C.A."/>
            <person name="Wang M."/>
            <person name="Yu Y."/>
            <person name="Zhang M."/>
            <person name="Wing R.A."/>
            <person name="Cregan P.B."/>
            <person name="Rokhsar D.S."/>
            <person name="Jackson S.A."/>
        </authorList>
    </citation>
    <scope>NUCLEOTIDE SEQUENCE [LARGE SCALE GENOMIC DNA]</scope>
    <source>
        <strain evidence="2">cv. G19833</strain>
    </source>
</reference>
<accession>V7CEG2</accession>
<dbReference type="Proteomes" id="UP000000226">
    <property type="component" value="Chromosome 3"/>
</dbReference>
<dbReference type="Gramene" id="ESW28534">
    <property type="protein sequence ID" value="ESW28534"/>
    <property type="gene ID" value="PHAVU_003G294700g"/>
</dbReference>
<sequence>MFVLLCKVGLVACYGGDGLDAYGRGVEGYGAYDGPGIAVVLASGHYSANGAVAQGSQPKGDSNNTTIFVVGLDSDISDEDLRQHYCESDSDNTTIFVVGLDSDISDEDIRQHYCESGSNNTTIFVVGLDSDISDEDLRQPILQFCEVVSENSSGKRVWICSIC</sequence>
<dbReference type="OrthoDB" id="446113at2759"/>
<organism evidence="1 2">
    <name type="scientific">Phaseolus vulgaris</name>
    <name type="common">Kidney bean</name>
    <name type="synonym">French bean</name>
    <dbReference type="NCBI Taxonomy" id="3885"/>
    <lineage>
        <taxon>Eukaryota</taxon>
        <taxon>Viridiplantae</taxon>
        <taxon>Streptophyta</taxon>
        <taxon>Embryophyta</taxon>
        <taxon>Tracheophyta</taxon>
        <taxon>Spermatophyta</taxon>
        <taxon>Magnoliopsida</taxon>
        <taxon>eudicotyledons</taxon>
        <taxon>Gunneridae</taxon>
        <taxon>Pentapetalae</taxon>
        <taxon>rosids</taxon>
        <taxon>fabids</taxon>
        <taxon>Fabales</taxon>
        <taxon>Fabaceae</taxon>
        <taxon>Papilionoideae</taxon>
        <taxon>50 kb inversion clade</taxon>
        <taxon>NPAAA clade</taxon>
        <taxon>indigoferoid/millettioid clade</taxon>
        <taxon>Phaseoleae</taxon>
        <taxon>Phaseolus</taxon>
    </lineage>
</organism>
<dbReference type="SUPFAM" id="SSF54928">
    <property type="entry name" value="RNA-binding domain, RBD"/>
    <property type="match status" value="1"/>
</dbReference>
<dbReference type="AlphaFoldDB" id="V7CEG2"/>
<keyword evidence="2" id="KW-1185">Reference proteome</keyword>
<proteinExistence type="predicted"/>
<name>V7CEG2_PHAVU</name>
<dbReference type="STRING" id="3885.V7CEG2"/>